<feature type="compositionally biased region" description="Basic and acidic residues" evidence="1">
    <location>
        <begin position="189"/>
        <end position="201"/>
    </location>
</feature>
<feature type="region of interest" description="Disordered" evidence="1">
    <location>
        <begin position="1"/>
        <end position="20"/>
    </location>
</feature>
<feature type="compositionally biased region" description="Polar residues" evidence="1">
    <location>
        <begin position="179"/>
        <end position="188"/>
    </location>
</feature>
<protein>
    <submittedName>
        <fullName evidence="2">Uncharacterized protein</fullName>
    </submittedName>
</protein>
<keyword evidence="3" id="KW-1185">Reference proteome</keyword>
<dbReference type="InterPro" id="IPR036397">
    <property type="entry name" value="RNaseH_sf"/>
</dbReference>
<dbReference type="Proteomes" id="UP000765509">
    <property type="component" value="Unassembled WGS sequence"/>
</dbReference>
<feature type="region of interest" description="Disordered" evidence="1">
    <location>
        <begin position="179"/>
        <end position="201"/>
    </location>
</feature>
<organism evidence="2 3">
    <name type="scientific">Austropuccinia psidii MF-1</name>
    <dbReference type="NCBI Taxonomy" id="1389203"/>
    <lineage>
        <taxon>Eukaryota</taxon>
        <taxon>Fungi</taxon>
        <taxon>Dikarya</taxon>
        <taxon>Basidiomycota</taxon>
        <taxon>Pucciniomycotina</taxon>
        <taxon>Pucciniomycetes</taxon>
        <taxon>Pucciniales</taxon>
        <taxon>Sphaerophragmiaceae</taxon>
        <taxon>Austropuccinia</taxon>
    </lineage>
</organism>
<dbReference type="GO" id="GO:0003676">
    <property type="term" value="F:nucleic acid binding"/>
    <property type="evidence" value="ECO:0007669"/>
    <property type="project" value="InterPro"/>
</dbReference>
<dbReference type="OrthoDB" id="2927436at2759"/>
<proteinExistence type="predicted"/>
<evidence type="ECO:0000313" key="2">
    <source>
        <dbReference type="EMBL" id="MBW0518037.1"/>
    </source>
</evidence>
<dbReference type="SUPFAM" id="SSF53098">
    <property type="entry name" value="Ribonuclease H-like"/>
    <property type="match status" value="1"/>
</dbReference>
<dbReference type="Gene3D" id="3.30.420.10">
    <property type="entry name" value="Ribonuclease H-like superfamily/Ribonuclease H"/>
    <property type="match status" value="1"/>
</dbReference>
<evidence type="ECO:0000313" key="3">
    <source>
        <dbReference type="Proteomes" id="UP000765509"/>
    </source>
</evidence>
<evidence type="ECO:0000256" key="1">
    <source>
        <dbReference type="SAM" id="MobiDB-lite"/>
    </source>
</evidence>
<gene>
    <name evidence="2" type="ORF">O181_057752</name>
</gene>
<accession>A0A9Q3HVR7</accession>
<dbReference type="AlphaFoldDB" id="A0A9Q3HVR7"/>
<dbReference type="InterPro" id="IPR012337">
    <property type="entry name" value="RNaseH-like_sf"/>
</dbReference>
<name>A0A9Q3HVR7_9BASI</name>
<comment type="caution">
    <text evidence="2">The sequence shown here is derived from an EMBL/GenBank/DDBJ whole genome shotgun (WGS) entry which is preliminary data.</text>
</comment>
<reference evidence="2" key="1">
    <citation type="submission" date="2021-03" db="EMBL/GenBank/DDBJ databases">
        <title>Draft genome sequence of rust myrtle Austropuccinia psidii MF-1, a brazilian biotype.</title>
        <authorList>
            <person name="Quecine M.C."/>
            <person name="Pachon D.M.R."/>
            <person name="Bonatelli M.L."/>
            <person name="Correr F.H."/>
            <person name="Franceschini L.M."/>
            <person name="Leite T.F."/>
            <person name="Margarido G.R.A."/>
            <person name="Almeida C.A."/>
            <person name="Ferrarezi J.A."/>
            <person name="Labate C.A."/>
        </authorList>
    </citation>
    <scope>NUCLEOTIDE SEQUENCE</scope>
    <source>
        <strain evidence="2">MF-1</strain>
    </source>
</reference>
<dbReference type="EMBL" id="AVOT02026350">
    <property type="protein sequence ID" value="MBW0518037.1"/>
    <property type="molecule type" value="Genomic_DNA"/>
</dbReference>
<sequence length="201" mass="23088">MVSPNNKYKKQKKSKETEKEKVLEQINTKLVDNSPVFFTDSSLIPGKGGGDTAIPVNTQRSRATYVGRDSIINRFEIELMALHLFLKLLHKHVNSFGTPPIAIFPDIQEALKSTTLPKKKYPGHQIKNKTFKKFKQWPLLLPISFYLFPGNLGIFQNEEVKKLAKKSCQLRENFLPHTTPHQHIQTKTSNKEKLKDITKHL</sequence>